<evidence type="ECO:0000256" key="4">
    <source>
        <dbReference type="ARBA" id="ARBA00022801"/>
    </source>
</evidence>
<evidence type="ECO:0000256" key="2">
    <source>
        <dbReference type="ARBA" id="ARBA00013067"/>
    </source>
</evidence>
<evidence type="ECO:0000256" key="3">
    <source>
        <dbReference type="ARBA" id="ARBA00022741"/>
    </source>
</evidence>
<feature type="active site" description="Proton donor/acceptor" evidence="6">
    <location>
        <position position="301"/>
    </location>
</feature>
<dbReference type="PROSITE" id="PS00175">
    <property type="entry name" value="PG_MUTASE"/>
    <property type="match status" value="1"/>
</dbReference>
<evidence type="ECO:0000256" key="1">
    <source>
        <dbReference type="ARBA" id="ARBA00008408"/>
    </source>
</evidence>
<dbReference type="CDD" id="cd07067">
    <property type="entry name" value="HP_PGM_like"/>
    <property type="match status" value="1"/>
</dbReference>
<feature type="region of interest" description="Disordered" evidence="8">
    <location>
        <begin position="421"/>
        <end position="452"/>
    </location>
</feature>
<feature type="binding site" evidence="7">
    <location>
        <position position="281"/>
    </location>
    <ligand>
        <name>substrate</name>
    </ligand>
</feature>
<dbReference type="FunFam" id="3.40.50.300:FF:000644">
    <property type="entry name" value="GpmB, Fructose-2,6-bisphosphatase"/>
    <property type="match status" value="1"/>
</dbReference>
<dbReference type="InterPro" id="IPR013078">
    <property type="entry name" value="His_Pase_superF_clade-1"/>
</dbReference>
<name>W6MJT3_9ASCO</name>
<dbReference type="GO" id="GO:0006006">
    <property type="term" value="P:glucose metabolic process"/>
    <property type="evidence" value="ECO:0007669"/>
    <property type="project" value="EnsemblFungi"/>
</dbReference>
<dbReference type="PANTHER" id="PTHR10606:SF44">
    <property type="entry name" value="6-PHOSPHOFRUCTO 2-KINASE_FRUCTOSE 2,6-BISPHOSPHATASE LONG FORM"/>
    <property type="match status" value="1"/>
</dbReference>
<dbReference type="Pfam" id="PF00300">
    <property type="entry name" value="His_Phos_1"/>
    <property type="match status" value="1"/>
</dbReference>
<dbReference type="STRING" id="1382522.W6MJT3"/>
<evidence type="ECO:0000256" key="8">
    <source>
        <dbReference type="SAM" id="MobiDB-lite"/>
    </source>
</evidence>
<dbReference type="EMBL" id="HG793125">
    <property type="protein sequence ID" value="CDK24787.1"/>
    <property type="molecule type" value="Genomic_DNA"/>
</dbReference>
<feature type="domain" description="6-phosphofructo-2-kinase" evidence="9">
    <location>
        <begin position="10"/>
        <end position="222"/>
    </location>
</feature>
<accession>W6MJT3</accession>
<dbReference type="GO" id="GO:0006003">
    <property type="term" value="P:fructose 2,6-bisphosphate metabolic process"/>
    <property type="evidence" value="ECO:0007669"/>
    <property type="project" value="InterPro"/>
</dbReference>
<dbReference type="PANTHER" id="PTHR10606">
    <property type="entry name" value="6-PHOSPHOFRUCTO-2-KINASE/FRUCTOSE-2,6-BISPHOSPHATASE"/>
    <property type="match status" value="1"/>
</dbReference>
<evidence type="ECO:0000313" key="11">
    <source>
        <dbReference type="Proteomes" id="UP000019384"/>
    </source>
</evidence>
<dbReference type="PIRSF" id="PIRSF000709">
    <property type="entry name" value="6PFK_2-Ptase"/>
    <property type="match status" value="1"/>
</dbReference>
<evidence type="ECO:0000256" key="5">
    <source>
        <dbReference type="ARBA" id="ARBA00022840"/>
    </source>
</evidence>
<dbReference type="GO" id="GO:0004331">
    <property type="term" value="F:fructose-2,6-bisphosphate 2-phosphatase activity"/>
    <property type="evidence" value="ECO:0007669"/>
    <property type="project" value="UniProtKB-EC"/>
</dbReference>
<keyword evidence="3" id="KW-0547">Nucleotide-binding</keyword>
<proteinExistence type="inferred from homology"/>
<dbReference type="InterPro" id="IPR027417">
    <property type="entry name" value="P-loop_NTPase"/>
</dbReference>
<dbReference type="OrthoDB" id="267323at2759"/>
<dbReference type="RefSeq" id="XP_022456802.1">
    <property type="nucleotide sequence ID" value="XM_022605322.1"/>
</dbReference>
<comment type="similarity">
    <text evidence="1">In the C-terminal section; belongs to the phosphoglycerate mutase family.</text>
</comment>
<dbReference type="FunFam" id="3.40.50.1240:FF:000005">
    <property type="entry name" value="GpmB, Fructose-2,6-bisphosphatase"/>
    <property type="match status" value="1"/>
</dbReference>
<feature type="binding site" evidence="7">
    <location>
        <begin position="229"/>
        <end position="236"/>
    </location>
    <ligand>
        <name>substrate</name>
    </ligand>
</feature>
<sequence>MPVYQLGHVDNLRICVVMVGLPARGKSLIAQKIVRYLSWLSISTKCFSVGSYRRKESAQPPAQFFDPSNEDGLHIRGQAFEEAITDMLAWFNNSNGTVGILDASNTTRERRERVLKIMRENKIEPMFLESFCENDEMVRSNILDVNATSPDYKGLPSDVAINDMYEKIKYYERSYEPMELSNDSDLTFIKLVNVNSEIIINRIESYMESRIAYYVMNLHIRPRYIWLSRHGESQYNLEGKIGGDADLSERGFKYAQKLPDLVKQYIKDHEKLTVWTSTLKRTKQTAQYLTYPKKSWKALDELDAGSCDGLTYEEIAERFPEDFKARDDNKFEYRYRGGESYRDVIIRLEPIIMELENQENILIITHQAVLRCIYAYFMNVPQEESPWMSIPLHTLIRLEPRAYETLVTRIKADIPAVSTYKEKGTSKLGESSNPSKSMVGEVIATSSSADKK</sequence>
<dbReference type="Gene3D" id="3.40.50.1240">
    <property type="entry name" value="Phosphoglycerate mutase-like"/>
    <property type="match status" value="1"/>
</dbReference>
<reference evidence="10" key="2">
    <citation type="submission" date="2014-02" db="EMBL/GenBank/DDBJ databases">
        <title>Complete DNA sequence of /Kuraishia capsulata/ illustrates novel genomic features among budding yeasts (/Saccharomycotina/).</title>
        <authorList>
            <person name="Morales L."/>
            <person name="Noel B."/>
            <person name="Porcel B."/>
            <person name="Marcet-Houben M."/>
            <person name="Hullo M-F."/>
            <person name="Sacerdot C."/>
            <person name="Tekaia F."/>
            <person name="Leh-Louis V."/>
            <person name="Despons L."/>
            <person name="Khanna V."/>
            <person name="Aury J-M."/>
            <person name="Barbe V."/>
            <person name="Couloux A."/>
            <person name="Labadie K."/>
            <person name="Pelletier E."/>
            <person name="Souciet J-L."/>
            <person name="Boekhout T."/>
            <person name="Gabaldon T."/>
            <person name="Wincker P."/>
            <person name="Dujon B."/>
        </authorList>
    </citation>
    <scope>NUCLEOTIDE SEQUENCE</scope>
    <source>
        <strain evidence="10">CBS 1993</strain>
    </source>
</reference>
<dbReference type="Pfam" id="PF01591">
    <property type="entry name" value="6PF2K"/>
    <property type="match status" value="1"/>
</dbReference>
<dbReference type="AlphaFoldDB" id="W6MJT3"/>
<reference evidence="10" key="1">
    <citation type="submission" date="2013-12" db="EMBL/GenBank/DDBJ databases">
        <authorList>
            <person name="Genoscope - CEA"/>
        </authorList>
    </citation>
    <scope>NUCLEOTIDE SEQUENCE</scope>
    <source>
        <strain evidence="10">CBS 1993</strain>
    </source>
</reference>
<keyword evidence="11" id="KW-1185">Reference proteome</keyword>
<evidence type="ECO:0000256" key="6">
    <source>
        <dbReference type="PIRSR" id="PIRSR613078-1"/>
    </source>
</evidence>
<gene>
    <name evidence="10" type="ORF">KUCA_T00000753001</name>
</gene>
<dbReference type="InterPro" id="IPR003094">
    <property type="entry name" value="6Pfruct_kin"/>
</dbReference>
<evidence type="ECO:0000259" key="9">
    <source>
        <dbReference type="Pfam" id="PF01591"/>
    </source>
</evidence>
<dbReference type="Gene3D" id="3.40.50.300">
    <property type="entry name" value="P-loop containing nucleotide triphosphate hydrolases"/>
    <property type="match status" value="1"/>
</dbReference>
<keyword evidence="4" id="KW-0378">Hydrolase</keyword>
<dbReference type="SUPFAM" id="SSF52540">
    <property type="entry name" value="P-loop containing nucleoside triphosphate hydrolases"/>
    <property type="match status" value="1"/>
</dbReference>
<evidence type="ECO:0000256" key="7">
    <source>
        <dbReference type="PIRSR" id="PIRSR613078-2"/>
    </source>
</evidence>
<dbReference type="HOGENOM" id="CLU_006383_1_0_1"/>
<dbReference type="SMART" id="SM00855">
    <property type="entry name" value="PGAM"/>
    <property type="match status" value="1"/>
</dbReference>
<dbReference type="GeneID" id="34518190"/>
<feature type="active site" description="Tele-phosphohistidine intermediate" evidence="6">
    <location>
        <position position="230"/>
    </location>
</feature>
<protein>
    <recommendedName>
        <fullName evidence="2">fructose-2,6-bisphosphate 2-phosphatase</fullName>
        <ecNumber evidence="2">3.1.3.46</ecNumber>
    </recommendedName>
</protein>
<dbReference type="SUPFAM" id="SSF53254">
    <property type="entry name" value="Phosphoglycerate mutase-like"/>
    <property type="match status" value="1"/>
</dbReference>
<dbReference type="GO" id="GO:0003873">
    <property type="term" value="F:6-phosphofructo-2-kinase activity"/>
    <property type="evidence" value="ECO:0007669"/>
    <property type="project" value="InterPro"/>
</dbReference>
<dbReference type="EC" id="3.1.3.46" evidence="2"/>
<organism evidence="10 11">
    <name type="scientific">Kuraishia capsulata CBS 1993</name>
    <dbReference type="NCBI Taxonomy" id="1382522"/>
    <lineage>
        <taxon>Eukaryota</taxon>
        <taxon>Fungi</taxon>
        <taxon>Dikarya</taxon>
        <taxon>Ascomycota</taxon>
        <taxon>Saccharomycotina</taxon>
        <taxon>Pichiomycetes</taxon>
        <taxon>Pichiales</taxon>
        <taxon>Pichiaceae</taxon>
        <taxon>Kuraishia</taxon>
    </lineage>
</organism>
<dbReference type="InterPro" id="IPR013079">
    <property type="entry name" value="6Phosfructo_kin"/>
</dbReference>
<dbReference type="InterPro" id="IPR001345">
    <property type="entry name" value="PG/BPGM_mutase_AS"/>
</dbReference>
<dbReference type="GO" id="GO:0006000">
    <property type="term" value="P:fructose metabolic process"/>
    <property type="evidence" value="ECO:0007669"/>
    <property type="project" value="InterPro"/>
</dbReference>
<dbReference type="GO" id="GO:0005524">
    <property type="term" value="F:ATP binding"/>
    <property type="evidence" value="ECO:0007669"/>
    <property type="project" value="UniProtKB-KW"/>
</dbReference>
<dbReference type="GO" id="GO:0005829">
    <property type="term" value="C:cytosol"/>
    <property type="evidence" value="ECO:0007669"/>
    <property type="project" value="TreeGrafter"/>
</dbReference>
<evidence type="ECO:0000313" key="10">
    <source>
        <dbReference type="EMBL" id="CDK24787.1"/>
    </source>
</evidence>
<dbReference type="Proteomes" id="UP000019384">
    <property type="component" value="Unassembled WGS sequence"/>
</dbReference>
<keyword evidence="5" id="KW-0067">ATP-binding</keyword>
<dbReference type="InterPro" id="IPR029033">
    <property type="entry name" value="His_PPase_superfam"/>
</dbReference>
<dbReference type="PRINTS" id="PR00991">
    <property type="entry name" value="6PFRUCTKNASE"/>
</dbReference>